<comment type="caution">
    <text evidence="2">The sequence shown here is derived from an EMBL/GenBank/DDBJ whole genome shotgun (WGS) entry which is preliminary data.</text>
</comment>
<feature type="compositionally biased region" description="Low complexity" evidence="1">
    <location>
        <begin position="56"/>
        <end position="72"/>
    </location>
</feature>
<protein>
    <submittedName>
        <fullName evidence="2">Uncharacterized protein</fullName>
    </submittedName>
</protein>
<dbReference type="EMBL" id="CAKAEH010001470">
    <property type="protein sequence ID" value="CAG9536627.1"/>
    <property type="molecule type" value="Genomic_DNA"/>
</dbReference>
<evidence type="ECO:0000313" key="3">
    <source>
        <dbReference type="Proteomes" id="UP000746747"/>
    </source>
</evidence>
<evidence type="ECO:0000256" key="1">
    <source>
        <dbReference type="SAM" id="MobiDB-lite"/>
    </source>
</evidence>
<reference evidence="2" key="1">
    <citation type="submission" date="2021-09" db="EMBL/GenBank/DDBJ databases">
        <authorList>
            <consortium name="Pathogen Informatics"/>
        </authorList>
    </citation>
    <scope>NUCLEOTIDE SEQUENCE</scope>
</reference>
<accession>A0A8J2M9A9</accession>
<dbReference type="AlphaFoldDB" id="A0A8J2M9A9"/>
<gene>
    <name evidence="2" type="ORF">CJOHNSTONI_LOCUS6530</name>
</gene>
<feature type="region of interest" description="Disordered" evidence="1">
    <location>
        <begin position="1"/>
        <end position="22"/>
    </location>
</feature>
<sequence>MGEDIIQHGPKSNVFHAGTPRDIVNQPQNLDSKPKMVASGCSATTVISSVAATATTLPNNSSEIGNSSSSSSATGSPVNDDCGHRNYGAKIF</sequence>
<proteinExistence type="predicted"/>
<dbReference type="Proteomes" id="UP000746747">
    <property type="component" value="Unassembled WGS sequence"/>
</dbReference>
<name>A0A8J2M9A9_9BILA</name>
<feature type="region of interest" description="Disordered" evidence="1">
    <location>
        <begin position="56"/>
        <end position="92"/>
    </location>
</feature>
<organism evidence="2 3">
    <name type="scientific">Cercopithifilaria johnstoni</name>
    <dbReference type="NCBI Taxonomy" id="2874296"/>
    <lineage>
        <taxon>Eukaryota</taxon>
        <taxon>Metazoa</taxon>
        <taxon>Ecdysozoa</taxon>
        <taxon>Nematoda</taxon>
        <taxon>Chromadorea</taxon>
        <taxon>Rhabditida</taxon>
        <taxon>Spirurina</taxon>
        <taxon>Spiruromorpha</taxon>
        <taxon>Filarioidea</taxon>
        <taxon>Onchocercidae</taxon>
        <taxon>Cercopithifilaria</taxon>
    </lineage>
</organism>
<keyword evidence="3" id="KW-1185">Reference proteome</keyword>
<evidence type="ECO:0000313" key="2">
    <source>
        <dbReference type="EMBL" id="CAG9536627.1"/>
    </source>
</evidence>